<proteinExistence type="predicted"/>
<name>Q147B0_PARXL</name>
<gene>
    <name evidence="1" type="ORF">Bxe_A4421</name>
</gene>
<sequence length="92" mass="10137">MKRTWNSPTTREIVCKLPAKAEILSIFVRLCALTWGTTINCSAKGNNLLQCSFGHLSCSNRREGRVGVAESEKIAKLSAPKENRPKAVLHAK</sequence>
<keyword evidence="2" id="KW-1185">Reference proteome</keyword>
<reference evidence="1 2" key="1">
    <citation type="journal article" date="2006" name="Proc. Natl. Acad. Sci. U.S.A.">
        <title>Burkholderia xenovorans LB400 harbors a multi-replicon, 9.73-Mbp genome shaped for versatility.</title>
        <authorList>
            <person name="Chain P.S."/>
            <person name="Denef V.J."/>
            <person name="Konstantinidis K.T."/>
            <person name="Vergez L.M."/>
            <person name="Agullo L."/>
            <person name="Reyes V.L."/>
            <person name="Hauser L."/>
            <person name="Cordova M."/>
            <person name="Gomez L."/>
            <person name="Gonzalez M."/>
            <person name="Land M."/>
            <person name="Lao V."/>
            <person name="Larimer F."/>
            <person name="LiPuma J.J."/>
            <person name="Mahenthiralingam E."/>
            <person name="Malfatti S.A."/>
            <person name="Marx C.J."/>
            <person name="Parnell J.J."/>
            <person name="Ramette A."/>
            <person name="Richardson P."/>
            <person name="Seeger M."/>
            <person name="Smith D."/>
            <person name="Spilker T."/>
            <person name="Sul W.J."/>
            <person name="Tsoi T.V."/>
            <person name="Ulrich L.E."/>
            <person name="Zhulin I.B."/>
            <person name="Tiedje J.M."/>
        </authorList>
    </citation>
    <scope>NUCLEOTIDE SEQUENCE [LARGE SCALE GENOMIC DNA]</scope>
    <source>
        <strain evidence="1 2">LB400</strain>
    </source>
</reference>
<dbReference type="KEGG" id="bxe:Bxe_A4421"/>
<evidence type="ECO:0000313" key="1">
    <source>
        <dbReference type="EMBL" id="ABE28579.1"/>
    </source>
</evidence>
<dbReference type="EMBL" id="CP000270">
    <property type="protein sequence ID" value="ABE28579.1"/>
    <property type="molecule type" value="Genomic_DNA"/>
</dbReference>
<dbReference type="AlphaFoldDB" id="Q147B0"/>
<dbReference type="Proteomes" id="UP000001817">
    <property type="component" value="Chromosome 1"/>
</dbReference>
<accession>Q147B0</accession>
<organism evidence="1 2">
    <name type="scientific">Paraburkholderia xenovorans (strain LB400)</name>
    <dbReference type="NCBI Taxonomy" id="266265"/>
    <lineage>
        <taxon>Bacteria</taxon>
        <taxon>Pseudomonadati</taxon>
        <taxon>Pseudomonadota</taxon>
        <taxon>Betaproteobacteria</taxon>
        <taxon>Burkholderiales</taxon>
        <taxon>Burkholderiaceae</taxon>
        <taxon>Paraburkholderia</taxon>
    </lineage>
</organism>
<protein>
    <submittedName>
        <fullName evidence="1">Uncharacterized protein</fullName>
    </submittedName>
</protein>
<evidence type="ECO:0000313" key="2">
    <source>
        <dbReference type="Proteomes" id="UP000001817"/>
    </source>
</evidence>